<sequence>MNEDQTGTEVDMDPDAANDVEEHDDGSATVTLDEPDQAQNAEFYANLAEEMPNSDMMTISSQLLEFIERDKEARSLRDKQYEEGLRRTGLGDDAPGGADFQGASKVVHPMLTEACVDFSSRVIKEIFPSGGPVKEFIPGEVTQAKREKAQRKQKFMNWQLTQQMVEFRPELEQLTTQIPLGGAQYMKMVWDEQRNRPMSIFVPIDDVYLPYSATSFYTAERKTHVQYLTRLEFEKRVGTGMYREISLVSPQEPELTGPAKANNKIEGKEQNSYNEDGMRTVFEIACWLDFEDNFGLAPYLVTIDHTTKEVLAIFRNWDPDDEQQEELVHMIEWPFVPWRGAYPIGLPHMIGSLSAAATGSLRALLDSAHINNFPGMLKLKGGSRGGQSDRIEPTQVTEIEGGVGVDDVRKIAMPVPFNPPNPVLYQLLGFVTEAARGVVRTTYEQLGNQNPNVPVGTTLAMIEQGMTVFSAIHARLHYAMGMTLKVLHRLNSKHIDDDYIQRVTGEEMCKAKDFLGIMDVIPVSDPNIFSDVQRSAQMQAVVQRAAAMPQLYNLPVVEERFLEGMKIPDFKALLAKKPEPVELNAVNENLALTLGRPVAAFPMQDHLAHLQVHLDYLKSPIFGMSQLIGPVYIPGVLQHIKEHMAYWYSLYIYEQTSNVAGVPLDTFLGGKDEHVSAELDRLLAMASQRYMPEIQQSLQGVPPVIQQAQQFLQQFQPPKPQDPTQVLMAETQRKAQYDQARLQIDQQKVSRETQLDQIKMQERQMELAAKQQINDADNRTAKELAVFEAEHGNKSNLSTGHGINP</sequence>
<evidence type="ECO:0000313" key="2">
    <source>
        <dbReference type="EMBL" id="CAB4155492.1"/>
    </source>
</evidence>
<accession>A0A6J7X7U1</accession>
<evidence type="ECO:0000313" key="3">
    <source>
        <dbReference type="EMBL" id="CAB4196040.1"/>
    </source>
</evidence>
<dbReference type="EMBL" id="LR797248">
    <property type="protein sequence ID" value="CAB4196040.1"/>
    <property type="molecule type" value="Genomic_DNA"/>
</dbReference>
<evidence type="ECO:0000313" key="4">
    <source>
        <dbReference type="EMBL" id="CAB5226751.1"/>
    </source>
</evidence>
<evidence type="ECO:0000256" key="1">
    <source>
        <dbReference type="SAM" id="MobiDB-lite"/>
    </source>
</evidence>
<reference evidence="4" key="1">
    <citation type="submission" date="2020-05" db="EMBL/GenBank/DDBJ databases">
        <authorList>
            <person name="Chiriac C."/>
            <person name="Salcher M."/>
            <person name="Ghai R."/>
            <person name="Kavagutti S V."/>
        </authorList>
    </citation>
    <scope>NUCLEOTIDE SEQUENCE</scope>
</reference>
<name>A0A6J7X7U1_9CAUD</name>
<protein>
    <submittedName>
        <fullName evidence="4">Uncharacterized protein</fullName>
    </submittedName>
</protein>
<dbReference type="EMBL" id="LR798366">
    <property type="protein sequence ID" value="CAB5226751.1"/>
    <property type="molecule type" value="Genomic_DNA"/>
</dbReference>
<proteinExistence type="predicted"/>
<organism evidence="4">
    <name type="scientific">uncultured Caudovirales phage</name>
    <dbReference type="NCBI Taxonomy" id="2100421"/>
    <lineage>
        <taxon>Viruses</taxon>
        <taxon>Duplodnaviria</taxon>
        <taxon>Heunggongvirae</taxon>
        <taxon>Uroviricota</taxon>
        <taxon>Caudoviricetes</taxon>
        <taxon>Peduoviridae</taxon>
        <taxon>Maltschvirus</taxon>
        <taxon>Maltschvirus maltsch</taxon>
    </lineage>
</organism>
<dbReference type="EMBL" id="LR796638">
    <property type="protein sequence ID" value="CAB4155492.1"/>
    <property type="molecule type" value="Genomic_DNA"/>
</dbReference>
<gene>
    <name evidence="3" type="ORF">UFOVP1303_53</name>
    <name evidence="4" type="ORF">UFOVP1517_29</name>
    <name evidence="2" type="ORF">UFOVP664_5</name>
</gene>
<feature type="region of interest" description="Disordered" evidence="1">
    <location>
        <begin position="1"/>
        <end position="40"/>
    </location>
</feature>
<feature type="compositionally biased region" description="Acidic residues" evidence="1">
    <location>
        <begin position="10"/>
        <end position="24"/>
    </location>
</feature>